<dbReference type="EC" id="3.2.1.8" evidence="8"/>
<dbReference type="RefSeq" id="WP_218922450.1">
    <property type="nucleotide sequence ID" value="NZ_CP017641.1"/>
</dbReference>
<evidence type="ECO:0000313" key="8">
    <source>
        <dbReference type="EMBL" id="APZ93378.1"/>
    </source>
</evidence>
<keyword evidence="6" id="KW-0732">Signal</keyword>
<dbReference type="Gene3D" id="3.40.50.880">
    <property type="match status" value="1"/>
</dbReference>
<dbReference type="InterPro" id="IPR029058">
    <property type="entry name" value="AB_hydrolase_fold"/>
</dbReference>
<feature type="region of interest" description="Disordered" evidence="5">
    <location>
        <begin position="1482"/>
        <end position="1513"/>
    </location>
</feature>
<evidence type="ECO:0000259" key="7">
    <source>
        <dbReference type="PROSITE" id="PS51007"/>
    </source>
</evidence>
<dbReference type="SUPFAM" id="SSF53474">
    <property type="entry name" value="alpha/beta-Hydrolases"/>
    <property type="match status" value="1"/>
</dbReference>
<keyword evidence="1 4" id="KW-0349">Heme</keyword>
<keyword evidence="8" id="KW-0326">Glycosidase</keyword>
<keyword evidence="8" id="KW-0119">Carbohydrate metabolism</keyword>
<keyword evidence="3 4" id="KW-0408">Iron</keyword>
<dbReference type="InterPro" id="IPR000801">
    <property type="entry name" value="Esterase-like"/>
</dbReference>
<dbReference type="PROSITE" id="PS51007">
    <property type="entry name" value="CYTC"/>
    <property type="match status" value="1"/>
</dbReference>
<dbReference type="InterPro" id="IPR009056">
    <property type="entry name" value="Cyt_c-like_dom"/>
</dbReference>
<dbReference type="InterPro" id="IPR013427">
    <property type="entry name" value="Haem-bd_dom_put"/>
</dbReference>
<keyword evidence="9" id="KW-1185">Reference proteome</keyword>
<dbReference type="Gene3D" id="2.120.10.30">
    <property type="entry name" value="TolB, C-terminal domain"/>
    <property type="match status" value="1"/>
</dbReference>
<dbReference type="InterPro" id="IPR029062">
    <property type="entry name" value="Class_I_gatase-like"/>
</dbReference>
<dbReference type="GO" id="GO:0031176">
    <property type="term" value="F:endo-1,4-beta-xylanase activity"/>
    <property type="evidence" value="ECO:0007669"/>
    <property type="project" value="UniProtKB-EC"/>
</dbReference>
<dbReference type="Pfam" id="PF23500">
    <property type="entry name" value="DUF7133"/>
    <property type="match status" value="1"/>
</dbReference>
<dbReference type="PANTHER" id="PTHR33546:SF1">
    <property type="entry name" value="LARGE, MULTIFUNCTIONAL SECRETED PROTEIN"/>
    <property type="match status" value="1"/>
</dbReference>
<keyword evidence="8" id="KW-0378">Hydrolase</keyword>
<dbReference type="InterPro" id="IPR055557">
    <property type="entry name" value="DUF7133"/>
</dbReference>
<dbReference type="GO" id="GO:0045493">
    <property type="term" value="P:xylan catabolic process"/>
    <property type="evidence" value="ECO:0007669"/>
    <property type="project" value="UniProtKB-KW"/>
</dbReference>
<dbReference type="Gene3D" id="1.25.10.10">
    <property type="entry name" value="Leucine-rich Repeat Variant"/>
    <property type="match status" value="1"/>
</dbReference>
<dbReference type="GO" id="GO:0046872">
    <property type="term" value="F:metal ion binding"/>
    <property type="evidence" value="ECO:0007669"/>
    <property type="project" value="UniProtKB-KW"/>
</dbReference>
<dbReference type="InterPro" id="IPR013428">
    <property type="entry name" value="Membrane-bound_put_N"/>
</dbReference>
<dbReference type="SUPFAM" id="SSF46626">
    <property type="entry name" value="Cytochrome c"/>
    <property type="match status" value="1"/>
</dbReference>
<dbReference type="PANTHER" id="PTHR33546">
    <property type="entry name" value="LARGE, MULTIFUNCTIONAL SECRETED PROTEIN-RELATED"/>
    <property type="match status" value="1"/>
</dbReference>
<feature type="signal peptide" evidence="6">
    <location>
        <begin position="1"/>
        <end position="30"/>
    </location>
</feature>
<dbReference type="InterPro" id="IPR016024">
    <property type="entry name" value="ARM-type_fold"/>
</dbReference>
<dbReference type="Proteomes" id="UP000187735">
    <property type="component" value="Chromosome"/>
</dbReference>
<dbReference type="Pfam" id="PF06283">
    <property type="entry name" value="ThuA"/>
    <property type="match status" value="1"/>
</dbReference>
<dbReference type="SUPFAM" id="SSF63829">
    <property type="entry name" value="Calcium-dependent phosphotriesterase"/>
    <property type="match status" value="1"/>
</dbReference>
<keyword evidence="8" id="KW-0858">Xylan degradation</keyword>
<dbReference type="GO" id="GO:0020037">
    <property type="term" value="F:heme binding"/>
    <property type="evidence" value="ECO:0007669"/>
    <property type="project" value="InterPro"/>
</dbReference>
<proteinExistence type="predicted"/>
<dbReference type="GO" id="GO:0009055">
    <property type="term" value="F:electron transfer activity"/>
    <property type="evidence" value="ECO:0007669"/>
    <property type="project" value="InterPro"/>
</dbReference>
<evidence type="ECO:0000313" key="9">
    <source>
        <dbReference type="Proteomes" id="UP000187735"/>
    </source>
</evidence>
<dbReference type="InterPro" id="IPR011989">
    <property type="entry name" value="ARM-like"/>
</dbReference>
<organism evidence="8 9">
    <name type="scientific">Fuerstiella marisgermanici</name>
    <dbReference type="NCBI Taxonomy" id="1891926"/>
    <lineage>
        <taxon>Bacteria</taxon>
        <taxon>Pseudomonadati</taxon>
        <taxon>Planctomycetota</taxon>
        <taxon>Planctomycetia</taxon>
        <taxon>Planctomycetales</taxon>
        <taxon>Planctomycetaceae</taxon>
        <taxon>Fuerstiella</taxon>
    </lineage>
</organism>
<keyword evidence="2 4" id="KW-0479">Metal-binding</keyword>
<sequence length="1885" mass="207311" precursor="true">MNPTRPLSSRLRLTSLFLLCLSVLASSTQAADLNLMFIGDNGPHQPARRFQELAPVLADRGIEMKYTDRMEDVNPETLAQFDGVVLYANIDRIDEAPAKALLDYVASGKGFIPLHCATFCWRNNKDMVALMGGQFQRHGGQVFTTQIAAADHPIMKGYGSFTSWDETYIHHLHNEKNRTVLEYRVEGEQASGNEREPWTWIRTHGEGRVFYTAWGHDQRTFNQPGFHNLVERGIRWACGDDPGKVPTFQERQRFVAPKMTPLRTDVAEFEFTDVGPKIPNYTPSRQWGTQGAPKTLMQNPLSPEESIKHFVTPEGMTVQRYADERDFKSKPIAMNWDERGRLWICETVDYPNELGKDRDRIRICEDTDGDHVADKFTVFAEGLSIPTAIVIVRGGAVVQNATETLYLKDTDGDDVADQRTTLITGWSSGDTHGGVSNFRYGLDNWIWGMQGYNNSAPEFDGKQTQRFRQGFFRFKLSQSDPPKVTDLEFVRSSNNNTWGLGISEEGLIFGSTANGNPSMFVPIPNRYYESVRGWSPSTLGSIADSARFEPITENVRQVDHHGRYTAGAGHALYTARTFPEQWWNRTAFVCGPTGHLVGTFVLSRDGANYKSTSPLNLLASDDEWSAPVVAEVGPDGAVWVIDWYNYIVQHNPTPNGFKTGKGAAYESDLRDKKHGRIYRVVPTESGAAKLHDFTSLANASNDELLKQLKHPSFMWRRQAQRLLIERRVDDVLQGLLALLADESVDEIGLNAGAIHALHTLDGLGYVKLDPQFKSAGVVTSGLQKALAHASAGVRRSAIAVLPHDEAGLALLLQNRELFRDSDAQVKLQAILALADMPASTVAGAFVGELASAETDQVLIDALTSAAAAHAVSYLQQITSQQGKPSDAVLRITRRVTEHLARAKPDADSLQRIVANLAGADPALSTPILDGLTGGLPADYEKKSSESLDAAFVKTFENGDSTLKGKLLRLASRTGTTALDQYADEIVKSLVKTIKDSDATADKRGAAARDLVGFRSTDKNAVATIINQLTPQTPPNAVEQMLEAVPLSESDDAGEVIIKALPSMTPKTKSTALSVVLGKPVWARSLLAAVEAKEFDLNELSLEQKQSLRSFPDRSLRARAEKLLAMGGGLPDADRDKVLQSLMHVTEKTGNVDAGREVFKKICAACHQHGEMGKKIGPNLTGMGVHPKHELLTHIIDPSRSVEGNFRLYSVLTLDGKVINGMLAGETRTSITIVDSQAKEISVAREDIEELIASRKSVMPEGVEKQITEQGLTDLLEFLTAGGQYIPLPLDKVATAISTKGLFHDGDNSPDRMVFPDWGPKLFKGVPFALTNPQGKSKPNIILLHGPNGSLPPQMPKSVSMPCGTSAAAIHLLSGVGGWNHPYNSEKTVSMIVRLTYDDGTTEDHELRNAVHFADYIRQVDVPMSEFAFRLGRQQLRYLSVKPKRADKIQTIEFVKGEDSSAPIVMAVTVERLSAGAKPVARNMQDAAGANEARNKQPQRRRRRGGFGGPIELGPDDVAVYDAPPEGFKTRRDDIPRGKLEMIEYESKTVGRTRKMNVYTPPGYSSDTKYPVLYLLHGIGGDESEWQRFANPAVLFDNLFADRKAVPMIVVMPNGRAQKNDRAEGNVMASAPAFAVFEKDLLNDVIPAIEAKYSVDRSREKRAIAGLSMGGGQSFNFGLGNLDKFAWVGPFSAAPNTKPAEELIPDVAVAKAKLKLLWISCGNKDGLIRISQNVQRFLKKNEIDHVWHVDGHGHDPQHWSSSLYWFAQSVFQDNPARNAATYNSVIGKWIGTVETQIGDQDYVFTIESKDGKVGGSAVMILDGEKHTSKLSNVKLADGKVSFDEILNFRGNDLSISYSGTLSDGEMKLTRKVGEFATEEFTAKRAR</sequence>
<reference evidence="8 9" key="1">
    <citation type="journal article" date="2016" name="Front. Microbiol.">
        <title>Fuerstia marisgermanicae gen. nov., sp. nov., an Unusual Member of the Phylum Planctomycetes from the German Wadden Sea.</title>
        <authorList>
            <person name="Kohn T."/>
            <person name="Heuer A."/>
            <person name="Jogler M."/>
            <person name="Vollmers J."/>
            <person name="Boedeker C."/>
            <person name="Bunk B."/>
            <person name="Rast P."/>
            <person name="Borchert D."/>
            <person name="Glockner I."/>
            <person name="Freese H.M."/>
            <person name="Klenk H.P."/>
            <person name="Overmann J."/>
            <person name="Kaster A.K."/>
            <person name="Rohde M."/>
            <person name="Wiegand S."/>
            <person name="Jogler C."/>
        </authorList>
    </citation>
    <scope>NUCLEOTIDE SEQUENCE [LARGE SCALE GENOMIC DNA]</scope>
    <source>
        <strain evidence="8 9">NH11</strain>
    </source>
</reference>
<dbReference type="Gene3D" id="3.40.50.1820">
    <property type="entry name" value="alpha/beta hydrolase"/>
    <property type="match status" value="1"/>
</dbReference>
<dbReference type="Pfam" id="PF00756">
    <property type="entry name" value="Esterase"/>
    <property type="match status" value="1"/>
</dbReference>
<dbReference type="EMBL" id="CP017641">
    <property type="protein sequence ID" value="APZ93378.1"/>
    <property type="molecule type" value="Genomic_DNA"/>
</dbReference>
<evidence type="ECO:0000256" key="3">
    <source>
        <dbReference type="ARBA" id="ARBA00023004"/>
    </source>
</evidence>
<dbReference type="SUPFAM" id="SSF48371">
    <property type="entry name" value="ARM repeat"/>
    <property type="match status" value="1"/>
</dbReference>
<keyword evidence="8" id="KW-0624">Polysaccharide degradation</keyword>
<dbReference type="SUPFAM" id="SSF52317">
    <property type="entry name" value="Class I glutamine amidotransferase-like"/>
    <property type="match status" value="1"/>
</dbReference>
<dbReference type="InterPro" id="IPR011042">
    <property type="entry name" value="6-blade_b-propeller_TolB-like"/>
</dbReference>
<dbReference type="Gene3D" id="1.10.760.10">
    <property type="entry name" value="Cytochrome c-like domain"/>
    <property type="match status" value="1"/>
</dbReference>
<dbReference type="NCBIfam" id="TIGR02603">
    <property type="entry name" value="CxxCH_TIGR02603"/>
    <property type="match status" value="1"/>
</dbReference>
<protein>
    <submittedName>
        <fullName evidence="8">Endo-1,4-beta-xylanase Z</fullName>
        <ecNumber evidence="8">3.2.1.8</ecNumber>
    </submittedName>
</protein>
<dbReference type="InterPro" id="IPR036909">
    <property type="entry name" value="Cyt_c-like_dom_sf"/>
</dbReference>
<name>A0A1P8WH55_9PLAN</name>
<evidence type="ECO:0000256" key="1">
    <source>
        <dbReference type="ARBA" id="ARBA00022617"/>
    </source>
</evidence>
<dbReference type="STRING" id="1891926.Fuma_02995"/>
<gene>
    <name evidence="8" type="primary">xynZ</name>
    <name evidence="8" type="ORF">Fuma_02995</name>
</gene>
<dbReference type="KEGG" id="fmr:Fuma_02995"/>
<evidence type="ECO:0000256" key="6">
    <source>
        <dbReference type="SAM" id="SignalP"/>
    </source>
</evidence>
<evidence type="ECO:0000256" key="2">
    <source>
        <dbReference type="ARBA" id="ARBA00022723"/>
    </source>
</evidence>
<dbReference type="InterPro" id="IPR029010">
    <property type="entry name" value="ThuA-like"/>
</dbReference>
<dbReference type="Pfam" id="PF13442">
    <property type="entry name" value="Cytochrome_CBB3"/>
    <property type="match status" value="1"/>
</dbReference>
<evidence type="ECO:0000256" key="4">
    <source>
        <dbReference type="PROSITE-ProRule" id="PRU00433"/>
    </source>
</evidence>
<evidence type="ECO:0000256" key="5">
    <source>
        <dbReference type="SAM" id="MobiDB-lite"/>
    </source>
</evidence>
<dbReference type="NCBIfam" id="TIGR02604">
    <property type="entry name" value="Piru_Ver_Nterm"/>
    <property type="match status" value="1"/>
</dbReference>
<accession>A0A1P8WH55</accession>
<feature type="chain" id="PRO_5012659141" evidence="6">
    <location>
        <begin position="31"/>
        <end position="1885"/>
    </location>
</feature>
<feature type="domain" description="Cytochrome c" evidence="7">
    <location>
        <begin position="1149"/>
        <end position="1282"/>
    </location>
</feature>